<dbReference type="EMBL" id="CBDS010000087">
    <property type="protein sequence ID" value="CDB46522.1"/>
    <property type="molecule type" value="Genomic_DNA"/>
</dbReference>
<keyword evidence="14" id="KW-1185">Reference proteome</keyword>
<evidence type="ECO:0000256" key="3">
    <source>
        <dbReference type="ARBA" id="ARBA00022679"/>
    </source>
</evidence>
<sequence>MAEGLVWLVCFIVGHVFGSIPCGLWLVKAAHGIDIREYGSKNIGTTNVFRTVGGKTAFFVLLCDMMKGILAVALVAYFTNNAMGGMVAAGIGALLGHNYSIFLGFKGGRGVATGLGLILYFMPKVCIASFGVWLILVLLTRYVSLGSVVAAICTPIFAYYFGYSQPLVIFAVVAGGFVVIRHAENIKRLLNGTESKIKQGNAKDLQKK</sequence>
<organism evidence="11">
    <name type="scientific">Phascolarctobacterium faecium</name>
    <dbReference type="NCBI Taxonomy" id="33025"/>
    <lineage>
        <taxon>Bacteria</taxon>
        <taxon>Bacillati</taxon>
        <taxon>Bacillota</taxon>
        <taxon>Negativicutes</taxon>
        <taxon>Acidaminococcales</taxon>
        <taxon>Acidaminococcaceae</taxon>
        <taxon>Phascolarctobacterium</taxon>
    </lineage>
</organism>
<dbReference type="InterPro" id="IPR003811">
    <property type="entry name" value="G3P_acylTferase_PlsY"/>
</dbReference>
<evidence type="ECO:0000313" key="12">
    <source>
        <dbReference type="EMBL" id="MTT75297.1"/>
    </source>
</evidence>
<accession>R6J8E3</accession>
<keyword evidence="8 10" id="KW-0594">Phospholipid biosynthesis</keyword>
<keyword evidence="7 10" id="KW-0472">Membrane</keyword>
<comment type="subcellular location">
    <subcellularLocation>
        <location evidence="10">Cell membrane</location>
        <topology evidence="10">Multi-pass membrane protein</topology>
    </subcellularLocation>
</comment>
<evidence type="ECO:0000256" key="10">
    <source>
        <dbReference type="HAMAP-Rule" id="MF_01043"/>
    </source>
</evidence>
<name>A0A3G9HDL9_9FIRM</name>
<dbReference type="HAMAP" id="MF_01043">
    <property type="entry name" value="PlsY"/>
    <property type="match status" value="1"/>
</dbReference>
<accession>A0A3G9HDL9</accession>
<reference evidence="14 15" key="2">
    <citation type="journal article" date="2019" name="Nat. Med.">
        <title>A library of human gut bacterial isolates paired with longitudinal multiomics data enables mechanistic microbiome research.</title>
        <authorList>
            <person name="Poyet M."/>
            <person name="Groussin M."/>
            <person name="Gibbons S.M."/>
            <person name="Avila-Pacheco J."/>
            <person name="Jiang X."/>
            <person name="Kearney S.M."/>
            <person name="Perrotta A.R."/>
            <person name="Berdy B."/>
            <person name="Zhao S."/>
            <person name="Lieberman T.D."/>
            <person name="Swanson P.K."/>
            <person name="Smith M."/>
            <person name="Roesemann S."/>
            <person name="Alexander J.E."/>
            <person name="Rich S.A."/>
            <person name="Livny J."/>
            <person name="Vlamakis H."/>
            <person name="Clish C."/>
            <person name="Bullock K."/>
            <person name="Deik A."/>
            <person name="Scott J."/>
            <person name="Pierce K.A."/>
            <person name="Xavier R.J."/>
            <person name="Alm E.J."/>
        </authorList>
    </citation>
    <scope>NUCLEOTIDE SEQUENCE [LARGE SCALE GENOMIC DNA]</scope>
    <source>
        <strain evidence="12 15">BIOML-A13</strain>
        <strain evidence="13 14">BIOML-A3</strain>
    </source>
</reference>
<keyword evidence="6 10" id="KW-0443">Lipid metabolism</keyword>
<dbReference type="EMBL" id="WNBM01000001">
    <property type="protein sequence ID" value="MTT75297.1"/>
    <property type="molecule type" value="Genomic_DNA"/>
</dbReference>
<feature type="transmembrane region" description="Helical" evidence="10">
    <location>
        <begin position="159"/>
        <end position="180"/>
    </location>
</feature>
<dbReference type="PANTHER" id="PTHR30309:SF0">
    <property type="entry name" value="GLYCEROL-3-PHOSPHATE ACYLTRANSFERASE-RELATED"/>
    <property type="match status" value="1"/>
</dbReference>
<comment type="caution">
    <text evidence="11">The sequence shown here is derived from an EMBL/GenBank/DDBJ whole genome shotgun (WGS) entry which is preliminary data.</text>
</comment>
<evidence type="ECO:0000256" key="1">
    <source>
        <dbReference type="ARBA" id="ARBA00022475"/>
    </source>
</evidence>
<proteinExistence type="inferred from homology"/>
<dbReference type="RefSeq" id="WP_021718478.1">
    <property type="nucleotide sequence ID" value="NZ_AP019004.1"/>
</dbReference>
<dbReference type="GeneID" id="49407306"/>
<feature type="transmembrane region" description="Helical" evidence="10">
    <location>
        <begin position="84"/>
        <end position="105"/>
    </location>
</feature>
<comment type="subunit">
    <text evidence="10">Probably interacts with PlsX.</text>
</comment>
<comment type="catalytic activity">
    <reaction evidence="10">
        <text>an acyl phosphate + sn-glycerol 3-phosphate = a 1-acyl-sn-glycero-3-phosphate + phosphate</text>
        <dbReference type="Rhea" id="RHEA:34075"/>
        <dbReference type="ChEBI" id="CHEBI:43474"/>
        <dbReference type="ChEBI" id="CHEBI:57597"/>
        <dbReference type="ChEBI" id="CHEBI:57970"/>
        <dbReference type="ChEBI" id="CHEBI:59918"/>
        <dbReference type="EC" id="2.3.1.275"/>
    </reaction>
</comment>
<comment type="pathway">
    <text evidence="10">Lipid metabolism; phospholipid metabolism.</text>
</comment>
<keyword evidence="9 10" id="KW-1208">Phospholipid metabolism</keyword>
<evidence type="ECO:0000256" key="4">
    <source>
        <dbReference type="ARBA" id="ARBA00022692"/>
    </source>
</evidence>
<keyword evidence="4 10" id="KW-0812">Transmembrane</keyword>
<dbReference type="OrthoDB" id="9777124at2"/>
<protein>
    <recommendedName>
        <fullName evidence="10">Glycerol-3-phosphate acyltransferase</fullName>
    </recommendedName>
    <alternativeName>
        <fullName evidence="10">Acyl-PO4 G3P acyltransferase</fullName>
    </alternativeName>
    <alternativeName>
        <fullName evidence="10">Acyl-phosphate--glycerol-3-phosphate acyltransferase</fullName>
    </alternativeName>
    <alternativeName>
        <fullName evidence="10">G3P acyltransferase</fullName>
        <shortName evidence="10">GPAT</shortName>
        <ecNumber evidence="10">2.3.1.275</ecNumber>
    </alternativeName>
    <alternativeName>
        <fullName evidence="10">Lysophosphatidic acid synthase</fullName>
        <shortName evidence="10">LPA synthase</shortName>
    </alternativeName>
</protein>
<dbReference type="EMBL" id="WNBW01000001">
    <property type="protein sequence ID" value="MTU03429.1"/>
    <property type="molecule type" value="Genomic_DNA"/>
</dbReference>
<dbReference type="PANTHER" id="PTHR30309">
    <property type="entry name" value="INNER MEMBRANE PROTEIN YGIH"/>
    <property type="match status" value="1"/>
</dbReference>
<evidence type="ECO:0000313" key="13">
    <source>
        <dbReference type="EMBL" id="MTU03429.1"/>
    </source>
</evidence>
<dbReference type="Proteomes" id="UP000443070">
    <property type="component" value="Unassembled WGS sequence"/>
</dbReference>
<keyword evidence="1 10" id="KW-1003">Cell membrane</keyword>
<dbReference type="UniPathway" id="UPA00085"/>
<evidence type="ECO:0000256" key="6">
    <source>
        <dbReference type="ARBA" id="ARBA00023098"/>
    </source>
</evidence>
<dbReference type="Pfam" id="PF02660">
    <property type="entry name" value="G3P_acyltransf"/>
    <property type="match status" value="1"/>
</dbReference>
<evidence type="ECO:0000256" key="8">
    <source>
        <dbReference type="ARBA" id="ARBA00023209"/>
    </source>
</evidence>
<reference evidence="11" key="1">
    <citation type="submission" date="2012-11" db="EMBL/GenBank/DDBJ databases">
        <title>Dependencies among metagenomic species, viruses, plasmids and units of genetic variation.</title>
        <authorList>
            <person name="Nielsen H.B."/>
            <person name="Almeida M."/>
            <person name="Juncker A.S."/>
            <person name="Rasmussen S."/>
            <person name="Li J."/>
            <person name="Sunagawa S."/>
            <person name="Plichta D."/>
            <person name="Gautier L."/>
            <person name="Le Chatelier E."/>
            <person name="Peletier E."/>
            <person name="Bonde I."/>
            <person name="Nielsen T."/>
            <person name="Manichanh C."/>
            <person name="Arumugam M."/>
            <person name="Batto J."/>
            <person name="Santos M.B.Q.D."/>
            <person name="Blom N."/>
            <person name="Borruel N."/>
            <person name="Burgdorf K.S."/>
            <person name="Boumezbeur F."/>
            <person name="Casellas F."/>
            <person name="Dore J."/>
            <person name="Guarner F."/>
            <person name="Hansen T."/>
            <person name="Hildebrand F."/>
            <person name="Kaas R.S."/>
            <person name="Kennedy S."/>
            <person name="Kristiansen K."/>
            <person name="Kultima J.R."/>
            <person name="Leonard P."/>
            <person name="Levenez F."/>
            <person name="Lund O."/>
            <person name="Moumen B."/>
            <person name="Le Paslier D."/>
            <person name="Pons N."/>
            <person name="Pedersen O."/>
            <person name="Prifti E."/>
            <person name="Qin J."/>
            <person name="Raes J."/>
            <person name="Tap J."/>
            <person name="Tims S."/>
            <person name="Ussery D.W."/>
            <person name="Yamada T."/>
            <person name="MetaHit consortium"/>
            <person name="Renault P."/>
            <person name="Sicheritz-Ponten T."/>
            <person name="Bork P."/>
            <person name="Wang J."/>
            <person name="Brunak S."/>
            <person name="Ehrlich S.D."/>
        </authorList>
    </citation>
    <scope>NUCLEOTIDE SEQUENCE [LARGE SCALE GENOMIC DNA]</scope>
</reference>
<dbReference type="EC" id="2.3.1.275" evidence="10"/>
<keyword evidence="2 10" id="KW-0444">Lipid biosynthesis</keyword>
<dbReference type="Proteomes" id="UP000484547">
    <property type="component" value="Unassembled WGS sequence"/>
</dbReference>
<evidence type="ECO:0000313" key="15">
    <source>
        <dbReference type="Proteomes" id="UP000484547"/>
    </source>
</evidence>
<dbReference type="SMART" id="SM01207">
    <property type="entry name" value="G3P_acyltransf"/>
    <property type="match status" value="1"/>
</dbReference>
<feature type="transmembrane region" description="Helical" evidence="10">
    <location>
        <begin position="57"/>
        <end position="78"/>
    </location>
</feature>
<dbReference type="GO" id="GO:0005886">
    <property type="term" value="C:plasma membrane"/>
    <property type="evidence" value="ECO:0007669"/>
    <property type="project" value="UniProtKB-SubCell"/>
</dbReference>
<dbReference type="GO" id="GO:0043772">
    <property type="term" value="F:acyl-phosphate glycerol-3-phosphate acyltransferase activity"/>
    <property type="evidence" value="ECO:0007669"/>
    <property type="project" value="UniProtKB-UniRule"/>
</dbReference>
<dbReference type="AlphaFoldDB" id="A0A3G9HDL9"/>
<comment type="function">
    <text evidence="10">Catalyzes the transfer of an acyl group from acyl-phosphate (acyl-PO(4)) to glycerol-3-phosphate (G3P) to form lysophosphatidic acid (LPA). This enzyme utilizes acyl-phosphate as fatty acyl donor, but not acyl-CoA or acyl-ACP.</text>
</comment>
<gene>
    <name evidence="10 12" type="primary">plsY</name>
    <name evidence="11" type="ORF">BN533_01578</name>
    <name evidence="12" type="ORF">GMD11_03300</name>
    <name evidence="13" type="ORF">GMD18_03300</name>
</gene>
<evidence type="ECO:0000313" key="11">
    <source>
        <dbReference type="EMBL" id="CDB46522.1"/>
    </source>
</evidence>
<keyword evidence="11" id="KW-0012">Acyltransferase</keyword>
<dbReference type="GO" id="GO:0008654">
    <property type="term" value="P:phospholipid biosynthetic process"/>
    <property type="evidence" value="ECO:0007669"/>
    <property type="project" value="UniProtKB-UniRule"/>
</dbReference>
<evidence type="ECO:0000313" key="14">
    <source>
        <dbReference type="Proteomes" id="UP000443070"/>
    </source>
</evidence>
<feature type="transmembrane region" description="Helical" evidence="10">
    <location>
        <begin position="6"/>
        <end position="27"/>
    </location>
</feature>
<dbReference type="NCBIfam" id="TIGR00023">
    <property type="entry name" value="glycerol-3-phosphate 1-O-acyltransferase PlsY"/>
    <property type="match status" value="1"/>
</dbReference>
<evidence type="ECO:0000256" key="5">
    <source>
        <dbReference type="ARBA" id="ARBA00022989"/>
    </source>
</evidence>
<evidence type="ECO:0000256" key="2">
    <source>
        <dbReference type="ARBA" id="ARBA00022516"/>
    </source>
</evidence>
<keyword evidence="5 10" id="KW-1133">Transmembrane helix</keyword>
<comment type="similarity">
    <text evidence="10">Belongs to the PlsY family.</text>
</comment>
<evidence type="ECO:0000256" key="9">
    <source>
        <dbReference type="ARBA" id="ARBA00023264"/>
    </source>
</evidence>
<feature type="transmembrane region" description="Helical" evidence="10">
    <location>
        <begin position="117"/>
        <end position="139"/>
    </location>
</feature>
<evidence type="ECO:0000256" key="7">
    <source>
        <dbReference type="ARBA" id="ARBA00023136"/>
    </source>
</evidence>
<keyword evidence="3 10" id="KW-0808">Transferase</keyword>